<protein>
    <submittedName>
        <fullName evidence="2">Uncharacterized protein</fullName>
    </submittedName>
</protein>
<gene>
    <name evidence="2" type="ORF">FHR20_001416</name>
</gene>
<keyword evidence="1" id="KW-0732">Signal</keyword>
<evidence type="ECO:0000313" key="3">
    <source>
        <dbReference type="Proteomes" id="UP000564677"/>
    </source>
</evidence>
<dbReference type="EMBL" id="JAASQV010000001">
    <property type="protein sequence ID" value="NIJ64485.1"/>
    <property type="molecule type" value="Genomic_DNA"/>
</dbReference>
<reference evidence="2 3" key="1">
    <citation type="submission" date="2020-03" db="EMBL/GenBank/DDBJ databases">
        <title>Genomic Encyclopedia of Type Strains, Phase IV (KMG-IV): sequencing the most valuable type-strain genomes for metagenomic binning, comparative biology and taxonomic classification.</title>
        <authorList>
            <person name="Goeker M."/>
        </authorList>
    </citation>
    <scope>NUCLEOTIDE SEQUENCE [LARGE SCALE GENOMIC DNA]</scope>
    <source>
        <strain evidence="2 3">DSM 4733</strain>
    </source>
</reference>
<comment type="caution">
    <text evidence="2">The sequence shown here is derived from an EMBL/GenBank/DDBJ whole genome shotgun (WGS) entry which is preliminary data.</text>
</comment>
<sequence length="124" mass="13477">MRSFLLPILAFLASAAPASAFAQAAPAGECAVSVRFGSYAMGIDRPAFERVRALLARDRGVRAVDEQHWGREGETTLCVRTRRAGDARRLFGRVKAALPAKPRGPITVETRGGLRFEAPRQRNG</sequence>
<feature type="signal peptide" evidence="1">
    <location>
        <begin position="1"/>
        <end position="24"/>
    </location>
</feature>
<dbReference type="AlphaFoldDB" id="A0A7X5ZUW2"/>
<evidence type="ECO:0000313" key="2">
    <source>
        <dbReference type="EMBL" id="NIJ64485.1"/>
    </source>
</evidence>
<feature type="chain" id="PRO_5031416433" evidence="1">
    <location>
        <begin position="25"/>
        <end position="124"/>
    </location>
</feature>
<dbReference type="RefSeq" id="WP_167298828.1">
    <property type="nucleotide sequence ID" value="NZ_JAASQV010000001.1"/>
</dbReference>
<evidence type="ECO:0000256" key="1">
    <source>
        <dbReference type="SAM" id="SignalP"/>
    </source>
</evidence>
<organism evidence="2 3">
    <name type="scientific">Sphingomonas leidyi</name>
    <dbReference type="NCBI Taxonomy" id="68569"/>
    <lineage>
        <taxon>Bacteria</taxon>
        <taxon>Pseudomonadati</taxon>
        <taxon>Pseudomonadota</taxon>
        <taxon>Alphaproteobacteria</taxon>
        <taxon>Sphingomonadales</taxon>
        <taxon>Sphingomonadaceae</taxon>
        <taxon>Sphingomonas</taxon>
    </lineage>
</organism>
<dbReference type="Proteomes" id="UP000564677">
    <property type="component" value="Unassembled WGS sequence"/>
</dbReference>
<keyword evidence="3" id="KW-1185">Reference proteome</keyword>
<proteinExistence type="predicted"/>
<name>A0A7X5ZUW2_9SPHN</name>
<accession>A0A7X5ZUW2</accession>